<dbReference type="InterPro" id="IPR034683">
    <property type="entry name" value="IspD/TarI"/>
</dbReference>
<gene>
    <name evidence="3" type="primary">ispD</name>
    <name evidence="4" type="ORF">EHV23_07905</name>
</gene>
<dbReference type="GO" id="GO:0019288">
    <property type="term" value="P:isopentenyl diphosphate biosynthetic process, methylerythritol 4-phosphate pathway"/>
    <property type="evidence" value="ECO:0007669"/>
    <property type="project" value="UniProtKB-UniRule"/>
</dbReference>
<dbReference type="CDD" id="cd02516">
    <property type="entry name" value="CDP-ME_synthetase"/>
    <property type="match status" value="1"/>
</dbReference>
<evidence type="ECO:0000256" key="1">
    <source>
        <dbReference type="ARBA" id="ARBA00022679"/>
    </source>
</evidence>
<dbReference type="UniPathway" id="UPA00056">
    <property type="reaction ID" value="UER00093"/>
</dbReference>
<dbReference type="InterPro" id="IPR029044">
    <property type="entry name" value="Nucleotide-diphossugar_trans"/>
</dbReference>
<comment type="catalytic activity">
    <reaction evidence="3">
        <text>2-C-methyl-D-erythritol 4-phosphate + CTP + H(+) = 4-CDP-2-C-methyl-D-erythritol + diphosphate</text>
        <dbReference type="Rhea" id="RHEA:13429"/>
        <dbReference type="ChEBI" id="CHEBI:15378"/>
        <dbReference type="ChEBI" id="CHEBI:33019"/>
        <dbReference type="ChEBI" id="CHEBI:37563"/>
        <dbReference type="ChEBI" id="CHEBI:57823"/>
        <dbReference type="ChEBI" id="CHEBI:58262"/>
        <dbReference type="EC" id="2.7.7.60"/>
    </reaction>
</comment>
<accession>A0A3R8LTT7</accession>
<dbReference type="Pfam" id="PF01128">
    <property type="entry name" value="IspD"/>
    <property type="match status" value="1"/>
</dbReference>
<proteinExistence type="inferred from homology"/>
<dbReference type="PANTHER" id="PTHR32125:SF4">
    <property type="entry name" value="2-C-METHYL-D-ERYTHRITOL 4-PHOSPHATE CYTIDYLYLTRANSFERASE, CHLOROPLASTIC"/>
    <property type="match status" value="1"/>
</dbReference>
<keyword evidence="3" id="KW-0414">Isoprene biosynthesis</keyword>
<organism evidence="4 5">
    <name type="scientific">Lautropia dentalis</name>
    <dbReference type="NCBI Taxonomy" id="2490857"/>
    <lineage>
        <taxon>Bacteria</taxon>
        <taxon>Pseudomonadati</taxon>
        <taxon>Pseudomonadota</taxon>
        <taxon>Betaproteobacteria</taxon>
        <taxon>Burkholderiales</taxon>
        <taxon>Burkholderiaceae</taxon>
        <taxon>Lautropia</taxon>
    </lineage>
</organism>
<comment type="caution">
    <text evidence="4">The sequence shown here is derived from an EMBL/GenBank/DDBJ whole genome shotgun (WGS) entry which is preliminary data.</text>
</comment>
<dbReference type="InterPro" id="IPR050088">
    <property type="entry name" value="IspD/TarI_cytidylyltransf_bact"/>
</dbReference>
<dbReference type="RefSeq" id="WP_125095417.1">
    <property type="nucleotide sequence ID" value="NZ_RRUE01000001.1"/>
</dbReference>
<feature type="site" description="Positions MEP for the nucleophilic attack" evidence="3">
    <location>
        <position position="241"/>
    </location>
</feature>
<evidence type="ECO:0000256" key="2">
    <source>
        <dbReference type="ARBA" id="ARBA00022695"/>
    </source>
</evidence>
<feature type="site" description="Transition state stabilizer" evidence="3">
    <location>
        <position position="37"/>
    </location>
</feature>
<keyword evidence="1 3" id="KW-0808">Transferase</keyword>
<keyword evidence="2 3" id="KW-0548">Nucleotidyltransferase</keyword>
<name>A0A3R8LTT7_9BURK</name>
<dbReference type="GO" id="GO:0050518">
    <property type="term" value="F:2-C-methyl-D-erythritol 4-phosphate cytidylyltransferase activity"/>
    <property type="evidence" value="ECO:0007669"/>
    <property type="project" value="UniProtKB-UniRule"/>
</dbReference>
<evidence type="ECO:0000313" key="4">
    <source>
        <dbReference type="EMBL" id="RRN45991.1"/>
    </source>
</evidence>
<dbReference type="NCBIfam" id="TIGR00453">
    <property type="entry name" value="ispD"/>
    <property type="match status" value="1"/>
</dbReference>
<comment type="pathway">
    <text evidence="3">Isoprenoid biosynthesis; isopentenyl diphosphate biosynthesis via DXP pathway; isopentenyl diphosphate from 1-deoxy-D-xylulose 5-phosphate: step 2/6.</text>
</comment>
<dbReference type="EC" id="2.7.7.60" evidence="3"/>
<keyword evidence="5" id="KW-1185">Reference proteome</keyword>
<dbReference type="HAMAP" id="MF_00108">
    <property type="entry name" value="IspD"/>
    <property type="match status" value="1"/>
</dbReference>
<reference evidence="4 5" key="1">
    <citation type="submission" date="2018-11" db="EMBL/GenBank/DDBJ databases">
        <title>Genome sequencing of Lautropia sp. KCOM 2505 (= ChDC F240).</title>
        <authorList>
            <person name="Kook J.-K."/>
            <person name="Park S.-N."/>
            <person name="Lim Y.K."/>
        </authorList>
    </citation>
    <scope>NUCLEOTIDE SEQUENCE [LARGE SCALE GENOMIC DNA]</scope>
    <source>
        <strain evidence="4 5">KCOM 2505</strain>
    </source>
</reference>
<dbReference type="InterPro" id="IPR001228">
    <property type="entry name" value="IspD"/>
</dbReference>
<dbReference type="AlphaFoldDB" id="A0A3R8LTT7"/>
<comment type="function">
    <text evidence="3">Catalyzes the formation of 4-diphosphocytidyl-2-C-methyl-D-erythritol from CTP and 2-C-methyl-D-erythritol 4-phosphate (MEP).</text>
</comment>
<dbReference type="SUPFAM" id="SSF53448">
    <property type="entry name" value="Nucleotide-diphospho-sugar transferases"/>
    <property type="match status" value="1"/>
</dbReference>
<feature type="site" description="Transition state stabilizer" evidence="3">
    <location>
        <position position="44"/>
    </location>
</feature>
<protein>
    <recommendedName>
        <fullName evidence="3">2-C-methyl-D-erythritol 4-phosphate cytidylyltransferase</fullName>
        <ecNumber evidence="3">2.7.7.60</ecNumber>
    </recommendedName>
    <alternativeName>
        <fullName evidence="3">4-diphosphocytidyl-2C-methyl-D-erythritol synthase</fullName>
    </alternativeName>
    <alternativeName>
        <fullName evidence="3">MEP cytidylyltransferase</fullName>
        <shortName evidence="3">MCT</shortName>
    </alternativeName>
</protein>
<dbReference type="EMBL" id="RRUE01000001">
    <property type="protein sequence ID" value="RRN45991.1"/>
    <property type="molecule type" value="Genomic_DNA"/>
</dbReference>
<feature type="site" description="Positions MEP for the nucleophilic attack" evidence="3">
    <location>
        <position position="189"/>
    </location>
</feature>
<comment type="similarity">
    <text evidence="3">Belongs to the IspD/TarI cytidylyltransferase family. IspD subfamily.</text>
</comment>
<evidence type="ECO:0000313" key="5">
    <source>
        <dbReference type="Proteomes" id="UP000270261"/>
    </source>
</evidence>
<dbReference type="Proteomes" id="UP000270261">
    <property type="component" value="Unassembled WGS sequence"/>
</dbReference>
<evidence type="ECO:0000256" key="3">
    <source>
        <dbReference type="HAMAP-Rule" id="MF_00108"/>
    </source>
</evidence>
<dbReference type="OrthoDB" id="9806837at2"/>
<dbReference type="FunFam" id="3.90.550.10:FF:000003">
    <property type="entry name" value="2-C-methyl-D-erythritol 4-phosphate cytidylyltransferase"/>
    <property type="match status" value="1"/>
</dbReference>
<dbReference type="PANTHER" id="PTHR32125">
    <property type="entry name" value="2-C-METHYL-D-ERYTHRITOL 4-PHOSPHATE CYTIDYLYLTRANSFERASE, CHLOROPLASTIC"/>
    <property type="match status" value="1"/>
</dbReference>
<dbReference type="Gene3D" id="3.90.550.10">
    <property type="entry name" value="Spore Coat Polysaccharide Biosynthesis Protein SpsA, Chain A"/>
    <property type="match status" value="1"/>
</dbReference>
<sequence>MVSTMNRDSMQRQADAGAEPVRPRHFVLIPAAGSGSRFGARVPKQYLELGNGQTVLEVTVAAFLAEPWISRVAVVVQADDPLVLRLPGLRHPKVLLIRRGGPTRRDTVLNGLMAMAQRGLTHPHDWVHVHDAARPGIDSGTLRRLAAHLENEPCGALLCMPVTDTVKRIDSRASLAATNEFRSGGTVDRSRLWLAQTPQTFRFGPLRKALEAHPNVTDEAGAIEAEGGRPRMVMGSKLNLKITTAEDLIMLRILMRMEPAVED</sequence>